<gene>
    <name evidence="1" type="ORF">DXB93_09525</name>
</gene>
<organism evidence="1 2">
    <name type="scientific">Thomasclavelia ramosa</name>
    <dbReference type="NCBI Taxonomy" id="1547"/>
    <lineage>
        <taxon>Bacteria</taxon>
        <taxon>Bacillati</taxon>
        <taxon>Bacillota</taxon>
        <taxon>Erysipelotrichia</taxon>
        <taxon>Erysipelotrichales</taxon>
        <taxon>Coprobacillaceae</taxon>
        <taxon>Thomasclavelia</taxon>
    </lineage>
</organism>
<proteinExistence type="predicted"/>
<sequence>MISALVTTQLEKYPQMKAQDIIKLIYQNEFGGGHMIDDPETSLKRLKDEAKQLKNNSFIEEDIGNDLVRVYLGNAGELELLTLNQLFVYSAKLMNGSIISFINKLEQLKSACQRGTISFDYRQICLEIENYEKLNYPPISHSSTYRELYQPHYRFINKQIYSYFPVILKINQLLQTTDRLNIAIDGKCGAGKSTLGEMIKAIFETNLFKMDDFFLQPFQRTAARLNEPGGNIDYERFKETVIVPLQHQESVKYQRFDCSKMALEAHVELIPYSRFNVIEGTYSMHPYFGMFYDFTIALNVSDDIQAKRILMRNGEMMYEKFKKIWIPLENKYFDQYNIFNVADLQYYSN</sequence>
<accession>A0A3E3ED06</accession>
<dbReference type="Gene3D" id="3.40.50.300">
    <property type="entry name" value="P-loop containing nucleotide triphosphate hydrolases"/>
    <property type="match status" value="1"/>
</dbReference>
<dbReference type="Proteomes" id="UP000261032">
    <property type="component" value="Unassembled WGS sequence"/>
</dbReference>
<dbReference type="AlphaFoldDB" id="A0A3E3ED06"/>
<evidence type="ECO:0008006" key="3">
    <source>
        <dbReference type="Google" id="ProtNLM"/>
    </source>
</evidence>
<dbReference type="EMBL" id="QUSL01000013">
    <property type="protein sequence ID" value="RGD85020.1"/>
    <property type="molecule type" value="Genomic_DNA"/>
</dbReference>
<comment type="caution">
    <text evidence="1">The sequence shown here is derived from an EMBL/GenBank/DDBJ whole genome shotgun (WGS) entry which is preliminary data.</text>
</comment>
<evidence type="ECO:0000313" key="1">
    <source>
        <dbReference type="EMBL" id="RGD85020.1"/>
    </source>
</evidence>
<dbReference type="InterPro" id="IPR027417">
    <property type="entry name" value="P-loop_NTPase"/>
</dbReference>
<dbReference type="SUPFAM" id="SSF52540">
    <property type="entry name" value="P-loop containing nucleoside triphosphate hydrolases"/>
    <property type="match status" value="1"/>
</dbReference>
<evidence type="ECO:0000313" key="2">
    <source>
        <dbReference type="Proteomes" id="UP000261032"/>
    </source>
</evidence>
<dbReference type="RefSeq" id="WP_117581462.1">
    <property type="nucleotide sequence ID" value="NZ_QUSL01000013.1"/>
</dbReference>
<reference evidence="1 2" key="1">
    <citation type="submission" date="2018-08" db="EMBL/GenBank/DDBJ databases">
        <title>A genome reference for cultivated species of the human gut microbiota.</title>
        <authorList>
            <person name="Zou Y."/>
            <person name="Xue W."/>
            <person name="Luo G."/>
        </authorList>
    </citation>
    <scope>NUCLEOTIDE SEQUENCE [LARGE SCALE GENOMIC DNA]</scope>
    <source>
        <strain evidence="1 2">OM06-4</strain>
    </source>
</reference>
<protein>
    <recommendedName>
        <fullName evidence="3">Uridine kinase</fullName>
    </recommendedName>
</protein>
<name>A0A3E3ED06_9FIRM</name>